<reference evidence="2" key="2">
    <citation type="journal article" date="2021" name="PeerJ">
        <title>Extensive microbial diversity within the chicken gut microbiome revealed by metagenomics and culture.</title>
        <authorList>
            <person name="Gilroy R."/>
            <person name="Ravi A."/>
            <person name="Getino M."/>
            <person name="Pursley I."/>
            <person name="Horton D.L."/>
            <person name="Alikhan N.F."/>
            <person name="Baker D."/>
            <person name="Gharbi K."/>
            <person name="Hall N."/>
            <person name="Watson M."/>
            <person name="Adriaenssens E.M."/>
            <person name="Foster-Nyarko E."/>
            <person name="Jarju S."/>
            <person name="Secka A."/>
            <person name="Antonio M."/>
            <person name="Oren A."/>
            <person name="Chaudhuri R.R."/>
            <person name="La Ragione R."/>
            <person name="Hildebrand F."/>
            <person name="Pallen M.J."/>
        </authorList>
    </citation>
    <scope>NUCLEOTIDE SEQUENCE</scope>
    <source>
        <strain evidence="2">CHK190-19873</strain>
    </source>
</reference>
<dbReference type="PANTHER" id="PTHR12110:SF21">
    <property type="entry name" value="XYLOSE ISOMERASE-LIKE TIM BARREL DOMAIN-CONTAINING PROTEIN"/>
    <property type="match status" value="1"/>
</dbReference>
<protein>
    <submittedName>
        <fullName evidence="2">Sugar phosphate isomerase/epimerase</fullName>
    </submittedName>
</protein>
<gene>
    <name evidence="2" type="ORF">IAB44_10900</name>
</gene>
<dbReference type="InterPro" id="IPR036237">
    <property type="entry name" value="Xyl_isomerase-like_sf"/>
</dbReference>
<dbReference type="Proteomes" id="UP000823935">
    <property type="component" value="Unassembled WGS sequence"/>
</dbReference>
<dbReference type="SUPFAM" id="SSF51658">
    <property type="entry name" value="Xylose isomerase-like"/>
    <property type="match status" value="1"/>
</dbReference>
<evidence type="ECO:0000313" key="3">
    <source>
        <dbReference type="Proteomes" id="UP000823935"/>
    </source>
</evidence>
<dbReference type="PANTHER" id="PTHR12110">
    <property type="entry name" value="HYDROXYPYRUVATE ISOMERASE"/>
    <property type="match status" value="1"/>
</dbReference>
<evidence type="ECO:0000259" key="1">
    <source>
        <dbReference type="Pfam" id="PF01261"/>
    </source>
</evidence>
<dbReference type="GO" id="GO:0016853">
    <property type="term" value="F:isomerase activity"/>
    <property type="evidence" value="ECO:0007669"/>
    <property type="project" value="UniProtKB-KW"/>
</dbReference>
<accession>A0A9D1ETM3</accession>
<dbReference type="InterPro" id="IPR013022">
    <property type="entry name" value="Xyl_isomerase-like_TIM-brl"/>
</dbReference>
<name>A0A9D1ETM3_9FIRM</name>
<feature type="domain" description="Xylose isomerase-like TIM barrel" evidence="1">
    <location>
        <begin position="39"/>
        <end position="268"/>
    </location>
</feature>
<dbReference type="InterPro" id="IPR050312">
    <property type="entry name" value="IolE/XylAMocC-like"/>
</dbReference>
<organism evidence="2 3">
    <name type="scientific">Candidatus Limivivens intestinipullorum</name>
    <dbReference type="NCBI Taxonomy" id="2840858"/>
    <lineage>
        <taxon>Bacteria</taxon>
        <taxon>Bacillati</taxon>
        <taxon>Bacillota</taxon>
        <taxon>Clostridia</taxon>
        <taxon>Lachnospirales</taxon>
        <taxon>Lachnospiraceae</taxon>
        <taxon>Lachnospiraceae incertae sedis</taxon>
        <taxon>Candidatus Limivivens</taxon>
    </lineage>
</organism>
<evidence type="ECO:0000313" key="2">
    <source>
        <dbReference type="EMBL" id="HIS32037.1"/>
    </source>
</evidence>
<proteinExistence type="predicted"/>
<dbReference type="AlphaFoldDB" id="A0A9D1ETM3"/>
<dbReference type="Gene3D" id="3.20.20.150">
    <property type="entry name" value="Divalent-metal-dependent TIM barrel enzymes"/>
    <property type="match status" value="1"/>
</dbReference>
<sequence>MRLGGSVFYKGTDPEEFARAHVKKGFGAAVCPKWVSLERPAEVQAFKKAMKKYDVRIAEVGAWSNPLHPDKKEAEKNIRYMIRQLRLAEELEAATCVNILGTKLTANWFGPHGEDYGETFFREAVEVSRYVIDEVKPEKTKLSFEMMPYCFLDCPEEYLRFLAAVDRGAAAVHLDICNNMNSPRRFYDNGAYIRHTFGLLGEKIATLHLKDIRLREDSLTVAFEEVLLGTGGMDYVTLMDEIAKLPEDTPAVLEHLATEEQYGQAAEAAAEFAVKAGMRREGLRWVR</sequence>
<dbReference type="Pfam" id="PF01261">
    <property type="entry name" value="AP_endonuc_2"/>
    <property type="match status" value="1"/>
</dbReference>
<reference evidence="2" key="1">
    <citation type="submission" date="2020-10" db="EMBL/GenBank/DDBJ databases">
        <authorList>
            <person name="Gilroy R."/>
        </authorList>
    </citation>
    <scope>NUCLEOTIDE SEQUENCE</scope>
    <source>
        <strain evidence="2">CHK190-19873</strain>
    </source>
</reference>
<comment type="caution">
    <text evidence="2">The sequence shown here is derived from an EMBL/GenBank/DDBJ whole genome shotgun (WGS) entry which is preliminary data.</text>
</comment>
<keyword evidence="2" id="KW-0413">Isomerase</keyword>
<dbReference type="EMBL" id="DVIQ01000067">
    <property type="protein sequence ID" value="HIS32037.1"/>
    <property type="molecule type" value="Genomic_DNA"/>
</dbReference>